<dbReference type="RefSeq" id="WP_377470134.1">
    <property type="nucleotide sequence ID" value="NZ_JBHLWN010000041.1"/>
</dbReference>
<organism evidence="1 2">
    <name type="scientific">Paenibacillus chartarius</name>
    <dbReference type="NCBI Taxonomy" id="747481"/>
    <lineage>
        <taxon>Bacteria</taxon>
        <taxon>Bacillati</taxon>
        <taxon>Bacillota</taxon>
        <taxon>Bacilli</taxon>
        <taxon>Bacillales</taxon>
        <taxon>Paenibacillaceae</taxon>
        <taxon>Paenibacillus</taxon>
    </lineage>
</organism>
<proteinExistence type="predicted"/>
<sequence length="122" mass="14387">MNKQSQYESLFEQLRDSAQSILVWLDAEDDDRQAEEITKIQLRQEDLRNQIDSMAQQTAQTPAVKKLIAECIALESEANLRMQALKQWLSEQIVDMRNGVRVRDAYQRRLPQYEGYFVDKHK</sequence>
<comment type="caution">
    <text evidence="1">The sequence shown here is derived from an EMBL/GenBank/DDBJ whole genome shotgun (WGS) entry which is preliminary data.</text>
</comment>
<dbReference type="Proteomes" id="UP001589776">
    <property type="component" value="Unassembled WGS sequence"/>
</dbReference>
<name>A0ABV6DJS3_9BACL</name>
<gene>
    <name evidence="1" type="ORF">ACFFK0_10540</name>
</gene>
<reference evidence="1 2" key="1">
    <citation type="submission" date="2024-09" db="EMBL/GenBank/DDBJ databases">
        <authorList>
            <person name="Sun Q."/>
            <person name="Mori K."/>
        </authorList>
    </citation>
    <scope>NUCLEOTIDE SEQUENCE [LARGE SCALE GENOMIC DNA]</scope>
    <source>
        <strain evidence="1 2">CCM 7759</strain>
    </source>
</reference>
<keyword evidence="2" id="KW-1185">Reference proteome</keyword>
<accession>A0ABV6DJS3</accession>
<evidence type="ECO:0000313" key="1">
    <source>
        <dbReference type="EMBL" id="MFC0212899.1"/>
    </source>
</evidence>
<protein>
    <recommendedName>
        <fullName evidence="3">Flagellar protein FliT</fullName>
    </recommendedName>
</protein>
<dbReference type="EMBL" id="JBHLWN010000041">
    <property type="protein sequence ID" value="MFC0212899.1"/>
    <property type="molecule type" value="Genomic_DNA"/>
</dbReference>
<evidence type="ECO:0008006" key="3">
    <source>
        <dbReference type="Google" id="ProtNLM"/>
    </source>
</evidence>
<evidence type="ECO:0000313" key="2">
    <source>
        <dbReference type="Proteomes" id="UP001589776"/>
    </source>
</evidence>